<keyword evidence="3" id="KW-1015">Disulfide bond</keyword>
<dbReference type="Proteomes" id="UP000093561">
    <property type="component" value="Unassembled WGS sequence"/>
</dbReference>
<dbReference type="Pfam" id="PF13927">
    <property type="entry name" value="Ig_3"/>
    <property type="match status" value="1"/>
</dbReference>
<sequence length="537" mass="60756">MVPFNNEPFLLYPATGMDVTNFEREELVQQYISKSKLSKCERGCSFSFIIFAILLQLEIIFIPLEATFLDKGKIGYSPIVDNIQHYMWKKNNDMLIRTKQKRSSDYRSNSNSIASISILNTTLLGNEIIFNKWKNAESTSNDQPQQYYSGQFVLFTFIIIHNSETKLFTAESAQIYVIELQPQDELTVTCRASLLGLGEDMDVIWWKDNEFITTNNSSVLVLNGQNLGLYRCVADVAIVSTDLLDSYLLNNRIKRSAEMPPGKVLSNALIVKRAIPIHFTLHPKNLTVANGSVFRLECATSGSFSEQIIWYQNDTEILIETNKDNNIHIYTTEHQSVLHSIGVDLNDSGQYRCRSGNIFSDIAVINVTFGDDKHSTESSIMLTDLPSELLVPIGESVILECLLDDPHSTSSWHVVNEYGQPIRKYQKDDVKTHSAMVIHSANTQDNGRYTCVTVGKTVRQTISTFITVQVAPVLMTKRTVQRITGTLGTTIRLRCSGSVEPHDTSFQINWYKDGKKVIPFGRAKVIFDIFQVYFMAI</sequence>
<evidence type="ECO:0000256" key="3">
    <source>
        <dbReference type="ARBA" id="ARBA00023157"/>
    </source>
</evidence>
<dbReference type="InterPro" id="IPR036179">
    <property type="entry name" value="Ig-like_dom_sf"/>
</dbReference>
<evidence type="ECO:0000259" key="5">
    <source>
        <dbReference type="PROSITE" id="PS50835"/>
    </source>
</evidence>
<reference evidence="6" key="1">
    <citation type="submission" date="2015-03" db="EMBL/GenBank/DDBJ databases">
        <title>Wuchereria bancrofti Genome Sequencing Papua New Guinea Strain.</title>
        <authorList>
            <person name="Small S.T."/>
            <person name="Serre D."/>
            <person name="Zimmerman P.A."/>
        </authorList>
    </citation>
    <scope>NUCLEOTIDE SEQUENCE [LARGE SCALE GENOMIC DNA]</scope>
    <source>
        <strain evidence="6">pt0022</strain>
    </source>
</reference>
<reference evidence="6" key="2">
    <citation type="journal article" date="2016" name="Mol. Ecol.">
        <title>Population genomics of the filarial nematode parasite Wuchereria bancrofti from mosquitoes.</title>
        <authorList>
            <person name="Small S.T."/>
            <person name="Reimer L.J."/>
            <person name="Tisch D.J."/>
            <person name="King C.L."/>
            <person name="Christensen B.M."/>
            <person name="Siba P.M."/>
            <person name="Kazura J.W."/>
            <person name="Serre D."/>
            <person name="Zimmerman P.A."/>
        </authorList>
    </citation>
    <scope>NUCLEOTIDE SEQUENCE</scope>
    <source>
        <strain evidence="6">pt0022</strain>
    </source>
</reference>
<evidence type="ECO:0000313" key="7">
    <source>
        <dbReference type="WBParaSite" id="mrna-Wban_00019"/>
    </source>
</evidence>
<dbReference type="InterPro" id="IPR051170">
    <property type="entry name" value="Neural/epithelial_adhesion"/>
</dbReference>
<dbReference type="PANTHER" id="PTHR12231:SF253">
    <property type="entry name" value="DPR-INTERACTING PROTEIN ETA, ISOFORM B-RELATED"/>
    <property type="match status" value="1"/>
</dbReference>
<dbReference type="InterPro" id="IPR013783">
    <property type="entry name" value="Ig-like_fold"/>
</dbReference>
<dbReference type="Gene3D" id="2.60.40.10">
    <property type="entry name" value="Immunoglobulins"/>
    <property type="match status" value="2"/>
</dbReference>
<evidence type="ECO:0000256" key="4">
    <source>
        <dbReference type="ARBA" id="ARBA00023319"/>
    </source>
</evidence>
<protein>
    <submittedName>
        <fullName evidence="7">Ig-like domain-containing protein</fullName>
    </submittedName>
</protein>
<dbReference type="AlphaFoldDB" id="A0AAF5PFS4"/>
<feature type="domain" description="Ig-like" evidence="5">
    <location>
        <begin position="378"/>
        <end position="463"/>
    </location>
</feature>
<dbReference type="SMART" id="SM00408">
    <property type="entry name" value="IGc2"/>
    <property type="match status" value="2"/>
</dbReference>
<feature type="domain" description="Ig-like" evidence="5">
    <location>
        <begin position="276"/>
        <end position="370"/>
    </location>
</feature>
<accession>A0AAF5PFS4</accession>
<name>A0AAF5PFS4_WUCBA</name>
<dbReference type="PROSITE" id="PS50835">
    <property type="entry name" value="IG_LIKE"/>
    <property type="match status" value="4"/>
</dbReference>
<dbReference type="InterPro" id="IPR007110">
    <property type="entry name" value="Ig-like_dom"/>
</dbReference>
<dbReference type="InterPro" id="IPR013098">
    <property type="entry name" value="Ig_I-set"/>
</dbReference>
<dbReference type="SMART" id="SM00409">
    <property type="entry name" value="IG"/>
    <property type="match status" value="3"/>
</dbReference>
<organism evidence="6 7">
    <name type="scientific">Wuchereria bancrofti</name>
    <dbReference type="NCBI Taxonomy" id="6293"/>
    <lineage>
        <taxon>Eukaryota</taxon>
        <taxon>Metazoa</taxon>
        <taxon>Ecdysozoa</taxon>
        <taxon>Nematoda</taxon>
        <taxon>Chromadorea</taxon>
        <taxon>Rhabditida</taxon>
        <taxon>Spirurina</taxon>
        <taxon>Spiruromorpha</taxon>
        <taxon>Filarioidea</taxon>
        <taxon>Onchocercidae</taxon>
        <taxon>Wuchereria</taxon>
    </lineage>
</organism>
<keyword evidence="4" id="KW-0393">Immunoglobulin domain</keyword>
<evidence type="ECO:0000256" key="1">
    <source>
        <dbReference type="ARBA" id="ARBA00022729"/>
    </source>
</evidence>
<dbReference type="WBParaSite" id="mrna-Wban_00019">
    <property type="protein sequence ID" value="mrna-Wban_00019"/>
    <property type="gene ID" value="Wban_00019"/>
</dbReference>
<keyword evidence="1" id="KW-0732">Signal</keyword>
<dbReference type="InterPro" id="IPR003599">
    <property type="entry name" value="Ig_sub"/>
</dbReference>
<reference evidence="7" key="3">
    <citation type="submission" date="2024-02" db="UniProtKB">
        <authorList>
            <consortium name="WormBaseParasite"/>
        </authorList>
    </citation>
    <scope>IDENTIFICATION</scope>
    <source>
        <strain evidence="7">pt0022</strain>
    </source>
</reference>
<dbReference type="SUPFAM" id="SSF48726">
    <property type="entry name" value="Immunoglobulin"/>
    <property type="match status" value="3"/>
</dbReference>
<feature type="domain" description="Ig-like" evidence="5">
    <location>
        <begin position="472"/>
        <end position="537"/>
    </location>
</feature>
<keyword evidence="2" id="KW-0677">Repeat</keyword>
<dbReference type="Pfam" id="PF07679">
    <property type="entry name" value="I-set"/>
    <property type="match status" value="1"/>
</dbReference>
<evidence type="ECO:0000256" key="2">
    <source>
        <dbReference type="ARBA" id="ARBA00022737"/>
    </source>
</evidence>
<dbReference type="InterPro" id="IPR003598">
    <property type="entry name" value="Ig_sub2"/>
</dbReference>
<dbReference type="PANTHER" id="PTHR12231">
    <property type="entry name" value="CTX-RELATED TYPE I TRANSMEMBRANE PROTEIN"/>
    <property type="match status" value="1"/>
</dbReference>
<proteinExistence type="predicted"/>
<evidence type="ECO:0000313" key="6">
    <source>
        <dbReference type="Proteomes" id="UP000093561"/>
    </source>
</evidence>
<feature type="domain" description="Ig-like" evidence="5">
    <location>
        <begin position="173"/>
        <end position="234"/>
    </location>
</feature>